<evidence type="ECO:0000313" key="2">
    <source>
        <dbReference type="EMBL" id="VAX33806.1"/>
    </source>
</evidence>
<gene>
    <name evidence="2" type="ORF">MNBD_NITROSPIRAE01-1652</name>
</gene>
<organism evidence="2">
    <name type="scientific">hydrothermal vent metagenome</name>
    <dbReference type="NCBI Taxonomy" id="652676"/>
    <lineage>
        <taxon>unclassified sequences</taxon>
        <taxon>metagenomes</taxon>
        <taxon>ecological metagenomes</taxon>
    </lineage>
</organism>
<name>A0A3B1CT71_9ZZZZ</name>
<reference evidence="2" key="1">
    <citation type="submission" date="2018-06" db="EMBL/GenBank/DDBJ databases">
        <authorList>
            <person name="Zhirakovskaya E."/>
        </authorList>
    </citation>
    <scope>NUCLEOTIDE SEQUENCE</scope>
</reference>
<dbReference type="Gene3D" id="2.40.10.220">
    <property type="entry name" value="predicted glycosyltransferase like domains"/>
    <property type="match status" value="1"/>
</dbReference>
<evidence type="ECO:0000259" key="1">
    <source>
        <dbReference type="Pfam" id="PF07238"/>
    </source>
</evidence>
<accession>A0A3B1CT71</accession>
<dbReference type="GO" id="GO:0035438">
    <property type="term" value="F:cyclic-di-GMP binding"/>
    <property type="evidence" value="ECO:0007669"/>
    <property type="project" value="InterPro"/>
</dbReference>
<dbReference type="Pfam" id="PF07238">
    <property type="entry name" value="PilZ"/>
    <property type="match status" value="1"/>
</dbReference>
<sequence>MSEERRQYVRVSADCMIAFRKIKNAEDQNKQPREHFDPISSTEISDIASKVHASGNQHDEMILELLLWIDWKVNYLIKNLLKDRETLIFPYEADMVDLSAAGMKFSSSEQMALGNKIEFRFFLPVLPFSEMILKGVISRSRQKTYQDNLPPHFEMSVEFENLKRSDQEIIFRYVVKRERQILQAQRKQDDENTVL</sequence>
<dbReference type="InterPro" id="IPR009875">
    <property type="entry name" value="PilZ_domain"/>
</dbReference>
<dbReference type="EMBL" id="UOGF01000120">
    <property type="protein sequence ID" value="VAX33806.1"/>
    <property type="molecule type" value="Genomic_DNA"/>
</dbReference>
<feature type="domain" description="PilZ" evidence="1">
    <location>
        <begin position="84"/>
        <end position="174"/>
    </location>
</feature>
<protein>
    <recommendedName>
        <fullName evidence="1">PilZ domain-containing protein</fullName>
    </recommendedName>
</protein>
<proteinExistence type="predicted"/>
<dbReference type="AlphaFoldDB" id="A0A3B1CT71"/>